<dbReference type="Gene3D" id="3.40.720.10">
    <property type="entry name" value="Alkaline Phosphatase, subunit A"/>
    <property type="match status" value="1"/>
</dbReference>
<dbReference type="InterPro" id="IPR000917">
    <property type="entry name" value="Sulfatase_N"/>
</dbReference>
<proteinExistence type="inferred from homology"/>
<accession>A0ABV9F6Z6</accession>
<dbReference type="InterPro" id="IPR017850">
    <property type="entry name" value="Alkaline_phosphatase_core_sf"/>
</dbReference>
<keyword evidence="8" id="KW-1185">Reference proteome</keyword>
<evidence type="ECO:0000256" key="1">
    <source>
        <dbReference type="ARBA" id="ARBA00008779"/>
    </source>
</evidence>
<keyword evidence="4" id="KW-0106">Calcium</keyword>
<dbReference type="CDD" id="cd16025">
    <property type="entry name" value="PAS_like"/>
    <property type="match status" value="1"/>
</dbReference>
<dbReference type="PANTHER" id="PTHR42693:SF33">
    <property type="entry name" value="ARYLSULFATASE"/>
    <property type="match status" value="1"/>
</dbReference>
<reference evidence="8" key="1">
    <citation type="journal article" date="2019" name="Int. J. Syst. Evol. Microbiol.">
        <title>The Global Catalogue of Microorganisms (GCM) 10K type strain sequencing project: providing services to taxonomists for standard genome sequencing and annotation.</title>
        <authorList>
            <consortium name="The Broad Institute Genomics Platform"/>
            <consortium name="The Broad Institute Genome Sequencing Center for Infectious Disease"/>
            <person name="Wu L."/>
            <person name="Ma J."/>
        </authorList>
    </citation>
    <scope>NUCLEOTIDE SEQUENCE [LARGE SCALE GENOMIC DNA]</scope>
    <source>
        <strain evidence="8">NBRC 103632</strain>
    </source>
</reference>
<dbReference type="Proteomes" id="UP001595957">
    <property type="component" value="Unassembled WGS sequence"/>
</dbReference>
<evidence type="ECO:0000256" key="5">
    <source>
        <dbReference type="SAM" id="SignalP"/>
    </source>
</evidence>
<keyword evidence="2" id="KW-0479">Metal-binding</keyword>
<evidence type="ECO:0000259" key="6">
    <source>
        <dbReference type="Pfam" id="PF00884"/>
    </source>
</evidence>
<comment type="similarity">
    <text evidence="1">Belongs to the sulfatase family.</text>
</comment>
<dbReference type="PROSITE" id="PS00149">
    <property type="entry name" value="SULFATASE_2"/>
    <property type="match status" value="1"/>
</dbReference>
<dbReference type="Gene3D" id="3.30.1120.10">
    <property type="match status" value="1"/>
</dbReference>
<dbReference type="PANTHER" id="PTHR42693">
    <property type="entry name" value="ARYLSULFATASE FAMILY MEMBER"/>
    <property type="match status" value="1"/>
</dbReference>
<protein>
    <submittedName>
        <fullName evidence="7">Arylsulfatase</fullName>
        <ecNumber evidence="7">3.1.6.-</ecNumber>
    </submittedName>
</protein>
<evidence type="ECO:0000256" key="2">
    <source>
        <dbReference type="ARBA" id="ARBA00022723"/>
    </source>
</evidence>
<evidence type="ECO:0000313" key="8">
    <source>
        <dbReference type="Proteomes" id="UP001595957"/>
    </source>
</evidence>
<dbReference type="Pfam" id="PF00884">
    <property type="entry name" value="Sulfatase"/>
    <property type="match status" value="1"/>
</dbReference>
<dbReference type="GO" id="GO:0016787">
    <property type="term" value="F:hydrolase activity"/>
    <property type="evidence" value="ECO:0007669"/>
    <property type="project" value="UniProtKB-KW"/>
</dbReference>
<dbReference type="InterPro" id="IPR024607">
    <property type="entry name" value="Sulfatase_CS"/>
</dbReference>
<comment type="caution">
    <text evidence="7">The sequence shown here is derived from an EMBL/GenBank/DDBJ whole genome shotgun (WGS) entry which is preliminary data.</text>
</comment>
<sequence length="573" mass="62515">MRRLLFALSAATMLADAATAPARPAFIKPVQRPNILLIVLDDVGYSDFGSYGSEIRTPAIDALAKGGLRYNRFDTRAVCSATRAALLTGRNNQSVGMESLASVRNRRDPANTATDRGEMPANAETMAQALSRAGYATYAVGKWHLAPDYDAPPKGPAASWPLQRGFQSYYGFIGGWTDQYKPTLVEGNAPVPTPARAGYHLSEDLVDHAIAAFDKKPNDKPAFVYLAFGAGHSPIQVPRRYIDSYAGVYERGWDVLREERFARQKKMGLVPHGTQLSPRNAGDAAWNSLDPVRRRVFARFMATYAGFITHTDEQIGRLIDHLKASGALDNTLVMVISDNGAASEAQPDGAFRVPYGDRTTVEQMDASLDELGGPTTQALYQRPWAMLGSTPFPRYKLWPNAGGIRAPLVVSWKGHLASPGGIRTQRVDAIDLAPTLLEAAGTRFSASIAGVKQLPVAGRSISATFRSPKAPGRRSQFFGLYANRAIYSGMWEAVAMRPCGGDISTERWQLFDSSRDFAQARDVAAINPAVLKRLKRLWQQQVDTWVGQPLAGQQPIAVCKYMRMGDAFASQGD</sequence>
<keyword evidence="5" id="KW-0732">Signal</keyword>
<dbReference type="EMBL" id="JBHSFZ010000058">
    <property type="protein sequence ID" value="MFC4595784.1"/>
    <property type="molecule type" value="Genomic_DNA"/>
</dbReference>
<evidence type="ECO:0000313" key="7">
    <source>
        <dbReference type="EMBL" id="MFC4595784.1"/>
    </source>
</evidence>
<organism evidence="7 8">
    <name type="scientific">Sphingobium tyrosinilyticum</name>
    <dbReference type="NCBI Taxonomy" id="2715436"/>
    <lineage>
        <taxon>Bacteria</taxon>
        <taxon>Pseudomonadati</taxon>
        <taxon>Pseudomonadota</taxon>
        <taxon>Alphaproteobacteria</taxon>
        <taxon>Sphingomonadales</taxon>
        <taxon>Sphingomonadaceae</taxon>
        <taxon>Sphingobium</taxon>
    </lineage>
</organism>
<dbReference type="SUPFAM" id="SSF53649">
    <property type="entry name" value="Alkaline phosphatase-like"/>
    <property type="match status" value="1"/>
</dbReference>
<dbReference type="EC" id="3.1.6.-" evidence="7"/>
<feature type="chain" id="PRO_5047028483" evidence="5">
    <location>
        <begin position="23"/>
        <end position="573"/>
    </location>
</feature>
<keyword evidence="3 7" id="KW-0378">Hydrolase</keyword>
<dbReference type="InterPro" id="IPR050738">
    <property type="entry name" value="Sulfatase"/>
</dbReference>
<feature type="signal peptide" evidence="5">
    <location>
        <begin position="1"/>
        <end position="22"/>
    </location>
</feature>
<feature type="domain" description="Sulfatase N-terminal" evidence="6">
    <location>
        <begin position="33"/>
        <end position="441"/>
    </location>
</feature>
<name>A0ABV9F6Z6_9SPHN</name>
<dbReference type="RefSeq" id="WP_380806408.1">
    <property type="nucleotide sequence ID" value="NZ_JBHSFZ010000058.1"/>
</dbReference>
<gene>
    <name evidence="7" type="ORF">ACFO3E_16610</name>
</gene>
<evidence type="ECO:0000256" key="3">
    <source>
        <dbReference type="ARBA" id="ARBA00022801"/>
    </source>
</evidence>
<evidence type="ECO:0000256" key="4">
    <source>
        <dbReference type="ARBA" id="ARBA00022837"/>
    </source>
</evidence>